<dbReference type="InterPro" id="IPR000600">
    <property type="entry name" value="ROK"/>
</dbReference>
<name>A0ABP7ZP86_9MICO</name>
<comment type="similarity">
    <text evidence="1">Belongs to the ROK (NagC/XylR) family.</text>
</comment>
<dbReference type="InterPro" id="IPR036388">
    <property type="entry name" value="WH-like_DNA-bd_sf"/>
</dbReference>
<dbReference type="Pfam" id="PF00480">
    <property type="entry name" value="ROK"/>
    <property type="match status" value="1"/>
</dbReference>
<gene>
    <name evidence="2" type="ORF">GCM10022287_00140</name>
</gene>
<dbReference type="InterPro" id="IPR036390">
    <property type="entry name" value="WH_DNA-bd_sf"/>
</dbReference>
<keyword evidence="3" id="KW-1185">Reference proteome</keyword>
<protein>
    <submittedName>
        <fullName evidence="2">ROK family transcriptional regulator</fullName>
    </submittedName>
</protein>
<evidence type="ECO:0000313" key="2">
    <source>
        <dbReference type="EMBL" id="GAA4167121.1"/>
    </source>
</evidence>
<dbReference type="SUPFAM" id="SSF46785">
    <property type="entry name" value="Winged helix' DNA-binding domain"/>
    <property type="match status" value="1"/>
</dbReference>
<evidence type="ECO:0000256" key="1">
    <source>
        <dbReference type="ARBA" id="ARBA00006479"/>
    </source>
</evidence>
<accession>A0ABP7ZP86</accession>
<dbReference type="RefSeq" id="WP_344751186.1">
    <property type="nucleotide sequence ID" value="NZ_BAABBW010000001.1"/>
</dbReference>
<dbReference type="PANTHER" id="PTHR18964:SF149">
    <property type="entry name" value="BIFUNCTIONAL UDP-N-ACETYLGLUCOSAMINE 2-EPIMERASE_N-ACETYLMANNOSAMINE KINASE"/>
    <property type="match status" value="1"/>
</dbReference>
<dbReference type="Proteomes" id="UP001501079">
    <property type="component" value="Unassembled WGS sequence"/>
</dbReference>
<reference evidence="3" key="1">
    <citation type="journal article" date="2019" name="Int. J. Syst. Evol. Microbiol.">
        <title>The Global Catalogue of Microorganisms (GCM) 10K type strain sequencing project: providing services to taxonomists for standard genome sequencing and annotation.</title>
        <authorList>
            <consortium name="The Broad Institute Genomics Platform"/>
            <consortium name="The Broad Institute Genome Sequencing Center for Infectious Disease"/>
            <person name="Wu L."/>
            <person name="Ma J."/>
        </authorList>
    </citation>
    <scope>NUCLEOTIDE SEQUENCE [LARGE SCALE GENOMIC DNA]</scope>
    <source>
        <strain evidence="3">JCM 17591</strain>
    </source>
</reference>
<organism evidence="2 3">
    <name type="scientific">Gryllotalpicola koreensis</name>
    <dbReference type="NCBI Taxonomy" id="993086"/>
    <lineage>
        <taxon>Bacteria</taxon>
        <taxon>Bacillati</taxon>
        <taxon>Actinomycetota</taxon>
        <taxon>Actinomycetes</taxon>
        <taxon>Micrococcales</taxon>
        <taxon>Microbacteriaceae</taxon>
        <taxon>Gryllotalpicola</taxon>
    </lineage>
</organism>
<dbReference type="PANTHER" id="PTHR18964">
    <property type="entry name" value="ROK (REPRESSOR, ORF, KINASE) FAMILY"/>
    <property type="match status" value="1"/>
</dbReference>
<dbReference type="Gene3D" id="1.10.10.10">
    <property type="entry name" value="Winged helix-like DNA-binding domain superfamily/Winged helix DNA-binding domain"/>
    <property type="match status" value="1"/>
</dbReference>
<dbReference type="EMBL" id="BAABBW010000001">
    <property type="protein sequence ID" value="GAA4167121.1"/>
    <property type="molecule type" value="Genomic_DNA"/>
</dbReference>
<dbReference type="InterPro" id="IPR043129">
    <property type="entry name" value="ATPase_NBD"/>
</dbReference>
<sequence length="402" mass="41731">MSLTRPERMNAAAVRVRNLGVVLSYLDDVGEAARTEIAAATGLVRGAVTLLTAELGDAGLVRPADAGARPRGAGRPLERLEVDGSDRAVLVTQLVVDELRILASDLAGRDLLRRAERVRLPHGDAAAVADLVAGTLTAEVDALAVRGIRTVATSIVVPAPVISAGGVVPVAVDLGWRDVDFRALVHERLPQRVPRPEIANDADCAAMAEFASLRSGPGALAIDDMVYLKSDTGIGGGAMIAGELLLGRDGMAFEPGHMVVVPAGERCQCGQRGCLVTVADPERVLATAGLAAYREQNGIPEAEAELLRRDGAGDERAARAVTELVGWLVHTVGVVDIMLRPQAFVLGGYLAPLAARVAAQRGDADGAQILAGVHGDFAGSDGASYSLRRALLRNPASLMTAG</sequence>
<comment type="caution">
    <text evidence="2">The sequence shown here is derived from an EMBL/GenBank/DDBJ whole genome shotgun (WGS) entry which is preliminary data.</text>
</comment>
<evidence type="ECO:0000313" key="3">
    <source>
        <dbReference type="Proteomes" id="UP001501079"/>
    </source>
</evidence>
<dbReference type="SUPFAM" id="SSF53067">
    <property type="entry name" value="Actin-like ATPase domain"/>
    <property type="match status" value="2"/>
</dbReference>
<dbReference type="Gene3D" id="3.30.420.40">
    <property type="match status" value="2"/>
</dbReference>
<proteinExistence type="inferred from homology"/>